<evidence type="ECO:0000313" key="11">
    <source>
        <dbReference type="Proteomes" id="UP000307768"/>
    </source>
</evidence>
<feature type="transmembrane region" description="Helical" evidence="8">
    <location>
        <begin position="25"/>
        <end position="43"/>
    </location>
</feature>
<reference evidence="10 11" key="1">
    <citation type="submission" date="2019-09" db="EMBL/GenBank/DDBJ databases">
        <title>Mumia zhuanghuii sp. nov. isolated from the intestinal contents of plateau pika (Ochotona curzoniae) in the Qinghai-Tibet plateau of China.</title>
        <authorList>
            <person name="Tian Z."/>
        </authorList>
    </citation>
    <scope>NUCLEOTIDE SEQUENCE [LARGE SCALE GENOMIC DNA]</scope>
    <source>
        <strain evidence="11">350</strain>
    </source>
</reference>
<feature type="domain" description="SSD" evidence="9">
    <location>
        <begin position="219"/>
        <end position="336"/>
    </location>
</feature>
<organism evidence="10 11">
    <name type="scientific">Mumia zhuanghuii</name>
    <dbReference type="NCBI Taxonomy" id="2585211"/>
    <lineage>
        <taxon>Bacteria</taxon>
        <taxon>Bacillati</taxon>
        <taxon>Actinomycetota</taxon>
        <taxon>Actinomycetes</taxon>
        <taxon>Propionibacteriales</taxon>
        <taxon>Nocardioidaceae</taxon>
        <taxon>Mumia</taxon>
    </lineage>
</organism>
<comment type="caution">
    <text evidence="10">The sequence shown here is derived from an EMBL/GenBank/DDBJ whole genome shotgun (WGS) entry which is preliminary data.</text>
</comment>
<dbReference type="InterPro" id="IPR050545">
    <property type="entry name" value="Mycobact_MmpL"/>
</dbReference>
<dbReference type="InterPro" id="IPR000731">
    <property type="entry name" value="SSD"/>
</dbReference>
<feature type="transmembrane region" description="Helical" evidence="8">
    <location>
        <begin position="573"/>
        <end position="594"/>
    </location>
</feature>
<evidence type="ECO:0000256" key="1">
    <source>
        <dbReference type="ARBA" id="ARBA00004651"/>
    </source>
</evidence>
<feature type="transmembrane region" description="Helical" evidence="8">
    <location>
        <begin position="311"/>
        <end position="337"/>
    </location>
</feature>
<sequence>MPGADQHPLQHAHALVRLIISKRTAWIFALVPLLLGGILLGVVGEVERQAQPQDNLPDGSQSARAAQLLQDLPEKQGSSAIVAVTSDDRLDQAFLGDLAPQLAELGAVPAGATGPLTLSEDGTAAIAVVPIPDRTVTDPDVVVDDLRESLADVAPEGIDVQVTGPAAVQADISKVFEGADMRLLLVTMAVVAILLVVTYRSPILWIIPLLVVGVADRIAAVGATHLLDRAGLPWDGTTQGILSVLVFGAGTNYALLLISRYRDELRIHRDRRDAMARALPRTAEAVLASATTVVVGLLTLLLSVTPSTRGLGLSCAAGIVVAAFFALVVLPAVLVSFDRWIFWPKRPKVGETQLVDAPTVWRRIGTVVSKRPTAIALATVIGLGVLATGALSASTGLDKTELFIDEPEAISAANRLSESFPAGLTSPTTIVTRADAQQVTEAAEDVDTVVSARPSEAVRGVSRIDVVFDAEPGSEESEDATRSLRDALCEYDATYVVGDAAEAIDQADGAQRDRVLIMPLILGLVCIALIVLLRSVVASVILALAVVMTYAASLGASWLVFSTVFDFPAIDNTVALFAFLFLVALGVDYSIFLVTRAWEETTSVGSRQGMLRALAATGGVITSAGILLAAVFAALGVLPLVVLAQLGTVICIGVLLDTFVVRTLLVPSMAQILGDRFWWPRRIPEPHQPAAPSESYAVSAPTGPRPGR</sequence>
<dbReference type="PANTHER" id="PTHR33406:SF6">
    <property type="entry name" value="MEMBRANE PROTEIN YDGH-RELATED"/>
    <property type="match status" value="1"/>
</dbReference>
<accession>A0A5Q6RYI1</accession>
<evidence type="ECO:0000256" key="5">
    <source>
        <dbReference type="ARBA" id="ARBA00022989"/>
    </source>
</evidence>
<feature type="region of interest" description="Disordered" evidence="7">
    <location>
        <begin position="686"/>
        <end position="708"/>
    </location>
</feature>
<feature type="transmembrane region" description="Helical" evidence="8">
    <location>
        <begin position="372"/>
        <end position="393"/>
    </location>
</feature>
<evidence type="ECO:0000256" key="4">
    <source>
        <dbReference type="ARBA" id="ARBA00022692"/>
    </source>
</evidence>
<protein>
    <submittedName>
        <fullName evidence="10">MMPL family transporter</fullName>
    </submittedName>
</protein>
<evidence type="ECO:0000256" key="2">
    <source>
        <dbReference type="ARBA" id="ARBA00010157"/>
    </source>
</evidence>
<keyword evidence="6 8" id="KW-0472">Membrane</keyword>
<evidence type="ECO:0000256" key="8">
    <source>
        <dbReference type="SAM" id="Phobius"/>
    </source>
</evidence>
<proteinExistence type="inferred from homology"/>
<comment type="similarity">
    <text evidence="2">Belongs to the resistance-nodulation-cell division (RND) (TC 2.A.6) family. MmpL subfamily.</text>
</comment>
<feature type="transmembrane region" description="Helical" evidence="8">
    <location>
        <begin position="282"/>
        <end position="305"/>
    </location>
</feature>
<evidence type="ECO:0000259" key="9">
    <source>
        <dbReference type="PROSITE" id="PS50156"/>
    </source>
</evidence>
<dbReference type="GO" id="GO:0005886">
    <property type="term" value="C:plasma membrane"/>
    <property type="evidence" value="ECO:0007669"/>
    <property type="project" value="UniProtKB-SubCell"/>
</dbReference>
<dbReference type="Pfam" id="PF03176">
    <property type="entry name" value="MMPL"/>
    <property type="match status" value="2"/>
</dbReference>
<dbReference type="OrthoDB" id="2365435at2"/>
<name>A0A5Q6RYI1_9ACTN</name>
<dbReference type="EMBL" id="VDFQ02000003">
    <property type="protein sequence ID" value="KAA1422994.1"/>
    <property type="molecule type" value="Genomic_DNA"/>
</dbReference>
<keyword evidence="4 8" id="KW-0812">Transmembrane</keyword>
<feature type="transmembrane region" description="Helical" evidence="8">
    <location>
        <begin position="540"/>
        <end position="561"/>
    </location>
</feature>
<comment type="subcellular location">
    <subcellularLocation>
        <location evidence="1">Cell membrane</location>
        <topology evidence="1">Multi-pass membrane protein</topology>
    </subcellularLocation>
</comment>
<dbReference type="Proteomes" id="UP000307768">
    <property type="component" value="Unassembled WGS sequence"/>
</dbReference>
<keyword evidence="5 8" id="KW-1133">Transmembrane helix</keyword>
<dbReference type="PROSITE" id="PS50156">
    <property type="entry name" value="SSD"/>
    <property type="match status" value="2"/>
</dbReference>
<evidence type="ECO:0000256" key="7">
    <source>
        <dbReference type="SAM" id="MobiDB-lite"/>
    </source>
</evidence>
<dbReference type="Gene3D" id="1.20.1640.10">
    <property type="entry name" value="Multidrug efflux transporter AcrB transmembrane domain"/>
    <property type="match status" value="2"/>
</dbReference>
<dbReference type="RefSeq" id="WP_149769945.1">
    <property type="nucleotide sequence ID" value="NZ_VDFQ02000003.1"/>
</dbReference>
<evidence type="ECO:0000256" key="6">
    <source>
        <dbReference type="ARBA" id="ARBA00023136"/>
    </source>
</evidence>
<keyword evidence="3" id="KW-1003">Cell membrane</keyword>
<evidence type="ECO:0000313" key="10">
    <source>
        <dbReference type="EMBL" id="KAA1422994.1"/>
    </source>
</evidence>
<feature type="transmembrane region" description="Helical" evidence="8">
    <location>
        <begin position="515"/>
        <end position="533"/>
    </location>
</feature>
<feature type="domain" description="SSD" evidence="9">
    <location>
        <begin position="533"/>
        <end position="671"/>
    </location>
</feature>
<dbReference type="SUPFAM" id="SSF82866">
    <property type="entry name" value="Multidrug efflux transporter AcrB transmembrane domain"/>
    <property type="match status" value="2"/>
</dbReference>
<evidence type="ECO:0000256" key="3">
    <source>
        <dbReference type="ARBA" id="ARBA00022475"/>
    </source>
</evidence>
<dbReference type="InterPro" id="IPR004869">
    <property type="entry name" value="MMPL_dom"/>
</dbReference>
<feature type="transmembrane region" description="Helical" evidence="8">
    <location>
        <begin position="614"/>
        <end position="635"/>
    </location>
</feature>
<gene>
    <name evidence="10" type="ORF">FE697_012735</name>
</gene>
<dbReference type="PANTHER" id="PTHR33406">
    <property type="entry name" value="MEMBRANE PROTEIN MJ1562-RELATED"/>
    <property type="match status" value="1"/>
</dbReference>
<feature type="transmembrane region" description="Helical" evidence="8">
    <location>
        <begin position="183"/>
        <end position="207"/>
    </location>
</feature>
<feature type="transmembrane region" description="Helical" evidence="8">
    <location>
        <begin position="241"/>
        <end position="261"/>
    </location>
</feature>
<dbReference type="AlphaFoldDB" id="A0A5Q6RYI1"/>
<feature type="transmembrane region" description="Helical" evidence="8">
    <location>
        <begin position="641"/>
        <end position="661"/>
    </location>
</feature>